<dbReference type="AlphaFoldDB" id="A0A067MGK9"/>
<evidence type="ECO:0000313" key="2">
    <source>
        <dbReference type="EMBL" id="KDQ14664.1"/>
    </source>
</evidence>
<evidence type="ECO:0000256" key="1">
    <source>
        <dbReference type="SAM" id="MobiDB-lite"/>
    </source>
</evidence>
<dbReference type="InParanoid" id="A0A067MGK9"/>
<sequence length="207" mass="22841">MYPKWYGGNHWILYILPRIEVPVACQLWVRGSITGQDGDLRQLLPEPSHNPLSMPMMAHISQLNLLLGREDANKHTLKSYIPDRGHHAIRVKFEGWMTDKQVTQRVVSNLGSVLPMPSLKHPILSSLIVALEPGLISALTGFLHSHSAIDAITLVDSAVQLLELLVVTPGRILCPLLDTLHLGGDDGSSKLDESTLLEGKLSDQSRQ</sequence>
<feature type="region of interest" description="Disordered" evidence="1">
    <location>
        <begin position="187"/>
        <end position="207"/>
    </location>
</feature>
<organism evidence="2 3">
    <name type="scientific">Botryobasidium botryosum (strain FD-172 SS1)</name>
    <dbReference type="NCBI Taxonomy" id="930990"/>
    <lineage>
        <taxon>Eukaryota</taxon>
        <taxon>Fungi</taxon>
        <taxon>Dikarya</taxon>
        <taxon>Basidiomycota</taxon>
        <taxon>Agaricomycotina</taxon>
        <taxon>Agaricomycetes</taxon>
        <taxon>Cantharellales</taxon>
        <taxon>Botryobasidiaceae</taxon>
        <taxon>Botryobasidium</taxon>
    </lineage>
</organism>
<proteinExistence type="predicted"/>
<name>A0A067MGK9_BOTB1</name>
<gene>
    <name evidence="2" type="ORF">BOTBODRAFT_338042</name>
</gene>
<evidence type="ECO:0000313" key="3">
    <source>
        <dbReference type="Proteomes" id="UP000027195"/>
    </source>
</evidence>
<accession>A0A067MGK9</accession>
<reference evidence="3" key="1">
    <citation type="journal article" date="2014" name="Proc. Natl. Acad. Sci. U.S.A.">
        <title>Extensive sampling of basidiomycete genomes demonstrates inadequacy of the white-rot/brown-rot paradigm for wood decay fungi.</title>
        <authorList>
            <person name="Riley R."/>
            <person name="Salamov A.A."/>
            <person name="Brown D.W."/>
            <person name="Nagy L.G."/>
            <person name="Floudas D."/>
            <person name="Held B.W."/>
            <person name="Levasseur A."/>
            <person name="Lombard V."/>
            <person name="Morin E."/>
            <person name="Otillar R."/>
            <person name="Lindquist E.A."/>
            <person name="Sun H."/>
            <person name="LaButti K.M."/>
            <person name="Schmutz J."/>
            <person name="Jabbour D."/>
            <person name="Luo H."/>
            <person name="Baker S.E."/>
            <person name="Pisabarro A.G."/>
            <person name="Walton J.D."/>
            <person name="Blanchette R.A."/>
            <person name="Henrissat B."/>
            <person name="Martin F."/>
            <person name="Cullen D."/>
            <person name="Hibbett D.S."/>
            <person name="Grigoriev I.V."/>
        </authorList>
    </citation>
    <scope>NUCLEOTIDE SEQUENCE [LARGE SCALE GENOMIC DNA]</scope>
    <source>
        <strain evidence="3">FD-172 SS1</strain>
    </source>
</reference>
<dbReference type="EMBL" id="KL198036">
    <property type="protein sequence ID" value="KDQ14664.1"/>
    <property type="molecule type" value="Genomic_DNA"/>
</dbReference>
<protein>
    <submittedName>
        <fullName evidence="2">Uncharacterized protein</fullName>
    </submittedName>
</protein>
<dbReference type="HOGENOM" id="CLU_1326183_0_0_1"/>
<dbReference type="Proteomes" id="UP000027195">
    <property type="component" value="Unassembled WGS sequence"/>
</dbReference>
<keyword evidence="3" id="KW-1185">Reference proteome</keyword>